<sequence length="71" mass="8126">MAVDQAVECELESTGLELYFLKFGIPPPFDDQILLVFKSFLQLERCHLGQLERFLARSALWKLSTSMALYG</sequence>
<name>A0ABW5E7R5_9GAMM</name>
<keyword evidence="2" id="KW-1185">Reference proteome</keyword>
<evidence type="ECO:0000313" key="1">
    <source>
        <dbReference type="EMBL" id="MFD2309521.1"/>
    </source>
</evidence>
<comment type="caution">
    <text evidence="1">The sequence shown here is derived from an EMBL/GenBank/DDBJ whole genome shotgun (WGS) entry which is preliminary data.</text>
</comment>
<accession>A0ABW5E7R5</accession>
<dbReference type="Proteomes" id="UP001597425">
    <property type="component" value="Unassembled WGS sequence"/>
</dbReference>
<dbReference type="EMBL" id="JBHUJD010000003">
    <property type="protein sequence ID" value="MFD2309521.1"/>
    <property type="molecule type" value="Genomic_DNA"/>
</dbReference>
<organism evidence="1 2">
    <name type="scientific">Microbulbifer halophilus</name>
    <dbReference type="NCBI Taxonomy" id="453963"/>
    <lineage>
        <taxon>Bacteria</taxon>
        <taxon>Pseudomonadati</taxon>
        <taxon>Pseudomonadota</taxon>
        <taxon>Gammaproteobacteria</taxon>
        <taxon>Cellvibrionales</taxon>
        <taxon>Microbulbiferaceae</taxon>
        <taxon>Microbulbifer</taxon>
    </lineage>
</organism>
<reference evidence="2" key="1">
    <citation type="journal article" date="2019" name="Int. J. Syst. Evol. Microbiol.">
        <title>The Global Catalogue of Microorganisms (GCM) 10K type strain sequencing project: providing services to taxonomists for standard genome sequencing and annotation.</title>
        <authorList>
            <consortium name="The Broad Institute Genomics Platform"/>
            <consortium name="The Broad Institute Genome Sequencing Center for Infectious Disease"/>
            <person name="Wu L."/>
            <person name="Ma J."/>
        </authorList>
    </citation>
    <scope>NUCLEOTIDE SEQUENCE [LARGE SCALE GENOMIC DNA]</scope>
    <source>
        <strain evidence="2">KCTC 12848</strain>
    </source>
</reference>
<protein>
    <recommendedName>
        <fullName evidence="3">Transposase InsH N-terminal domain-containing protein</fullName>
    </recommendedName>
</protein>
<gene>
    <name evidence="1" type="ORF">ACFSKX_03745</name>
</gene>
<dbReference type="RefSeq" id="WP_265721709.1">
    <property type="nucleotide sequence ID" value="NZ_JAPIVK010000014.1"/>
</dbReference>
<evidence type="ECO:0008006" key="3">
    <source>
        <dbReference type="Google" id="ProtNLM"/>
    </source>
</evidence>
<evidence type="ECO:0000313" key="2">
    <source>
        <dbReference type="Proteomes" id="UP001597425"/>
    </source>
</evidence>
<proteinExistence type="predicted"/>